<dbReference type="GO" id="GO:0000049">
    <property type="term" value="F:tRNA binding"/>
    <property type="evidence" value="ECO:0007669"/>
    <property type="project" value="InterPro"/>
</dbReference>
<evidence type="ECO:0000256" key="5">
    <source>
        <dbReference type="ARBA" id="ARBA00023146"/>
    </source>
</evidence>
<dbReference type="AlphaFoldDB" id="A0A7N2MZF0"/>
<keyword evidence="2" id="KW-0547">Nucleotide-binding</keyword>
<evidence type="ECO:0000256" key="4">
    <source>
        <dbReference type="ARBA" id="ARBA00022917"/>
    </source>
</evidence>
<feature type="domain" description="Phenylalanyl-tRNA synthetase" evidence="6">
    <location>
        <begin position="46"/>
        <end position="105"/>
    </location>
</feature>
<dbReference type="InterPro" id="IPR002319">
    <property type="entry name" value="Phenylalanyl-tRNA_Synthase"/>
</dbReference>
<proteinExistence type="predicted"/>
<dbReference type="GO" id="GO:0005524">
    <property type="term" value="F:ATP binding"/>
    <property type="evidence" value="ECO:0007669"/>
    <property type="project" value="UniProtKB-KW"/>
</dbReference>
<dbReference type="SUPFAM" id="SSF55681">
    <property type="entry name" value="Class II aaRS and biotin synthetases"/>
    <property type="match status" value="1"/>
</dbReference>
<dbReference type="Pfam" id="PF01409">
    <property type="entry name" value="tRNA-synt_2d"/>
    <property type="match status" value="1"/>
</dbReference>
<keyword evidence="4" id="KW-0648">Protein biosynthesis</keyword>
<dbReference type="Proteomes" id="UP000594261">
    <property type="component" value="Chromosome 11"/>
</dbReference>
<evidence type="ECO:0000313" key="8">
    <source>
        <dbReference type="Proteomes" id="UP000594261"/>
    </source>
</evidence>
<keyword evidence="8" id="KW-1185">Reference proteome</keyword>
<dbReference type="InterPro" id="IPR045864">
    <property type="entry name" value="aa-tRNA-synth_II/BPL/LPL"/>
</dbReference>
<keyword evidence="1" id="KW-0436">Ligase</keyword>
<name>A0A7N2MZF0_QUELO</name>
<dbReference type="GO" id="GO:0043039">
    <property type="term" value="P:tRNA aminoacylation"/>
    <property type="evidence" value="ECO:0007669"/>
    <property type="project" value="InterPro"/>
</dbReference>
<evidence type="ECO:0000256" key="1">
    <source>
        <dbReference type="ARBA" id="ARBA00022598"/>
    </source>
</evidence>
<dbReference type="Gramene" id="QL11p044403:mrna">
    <property type="protein sequence ID" value="QL11p044403:mrna"/>
    <property type="gene ID" value="QL11p044403"/>
</dbReference>
<dbReference type="GO" id="GO:0006412">
    <property type="term" value="P:translation"/>
    <property type="evidence" value="ECO:0007669"/>
    <property type="project" value="UniProtKB-KW"/>
</dbReference>
<keyword evidence="5" id="KW-0030">Aminoacyl-tRNA synthetase</keyword>
<protein>
    <recommendedName>
        <fullName evidence="6">Phenylalanyl-tRNA synthetase domain-containing protein</fullName>
    </recommendedName>
</protein>
<dbReference type="GO" id="GO:0004812">
    <property type="term" value="F:aminoacyl-tRNA ligase activity"/>
    <property type="evidence" value="ECO:0007669"/>
    <property type="project" value="UniProtKB-KW"/>
</dbReference>
<evidence type="ECO:0000259" key="6">
    <source>
        <dbReference type="Pfam" id="PF01409"/>
    </source>
</evidence>
<dbReference type="EnsemblPlants" id="QL11p044403:mrna">
    <property type="protein sequence ID" value="QL11p044403:mrna"/>
    <property type="gene ID" value="QL11p044403"/>
</dbReference>
<reference evidence="7" key="2">
    <citation type="submission" date="2021-01" db="UniProtKB">
        <authorList>
            <consortium name="EnsemblPlants"/>
        </authorList>
    </citation>
    <scope>IDENTIFICATION</scope>
</reference>
<evidence type="ECO:0000256" key="3">
    <source>
        <dbReference type="ARBA" id="ARBA00022840"/>
    </source>
</evidence>
<organism evidence="7 8">
    <name type="scientific">Quercus lobata</name>
    <name type="common">Valley oak</name>
    <dbReference type="NCBI Taxonomy" id="97700"/>
    <lineage>
        <taxon>Eukaryota</taxon>
        <taxon>Viridiplantae</taxon>
        <taxon>Streptophyta</taxon>
        <taxon>Embryophyta</taxon>
        <taxon>Tracheophyta</taxon>
        <taxon>Spermatophyta</taxon>
        <taxon>Magnoliopsida</taxon>
        <taxon>eudicotyledons</taxon>
        <taxon>Gunneridae</taxon>
        <taxon>Pentapetalae</taxon>
        <taxon>rosids</taxon>
        <taxon>fabids</taxon>
        <taxon>Fagales</taxon>
        <taxon>Fagaceae</taxon>
        <taxon>Quercus</taxon>
    </lineage>
</organism>
<reference evidence="7 8" key="1">
    <citation type="journal article" date="2016" name="G3 (Bethesda)">
        <title>First Draft Assembly and Annotation of the Genome of a California Endemic Oak Quercus lobata Nee (Fagaceae).</title>
        <authorList>
            <person name="Sork V.L."/>
            <person name="Fitz-Gibbon S.T."/>
            <person name="Puiu D."/>
            <person name="Crepeau M."/>
            <person name="Gugger P.F."/>
            <person name="Sherman R."/>
            <person name="Stevens K."/>
            <person name="Langley C.H."/>
            <person name="Pellegrini M."/>
            <person name="Salzberg S.L."/>
        </authorList>
    </citation>
    <scope>NUCLEOTIDE SEQUENCE [LARGE SCALE GENOMIC DNA]</scope>
    <source>
        <strain evidence="7 8">cv. SW786</strain>
    </source>
</reference>
<dbReference type="Gene3D" id="3.30.930.10">
    <property type="entry name" value="Bira Bifunctional Protein, Domain 2"/>
    <property type="match status" value="1"/>
</dbReference>
<accession>A0A7N2MZF0</accession>
<evidence type="ECO:0000313" key="7">
    <source>
        <dbReference type="EnsemblPlants" id="QL11p044403:mrna"/>
    </source>
</evidence>
<dbReference type="InParanoid" id="A0A7N2MZF0"/>
<dbReference type="EMBL" id="LRBV02000011">
    <property type="status" value="NOT_ANNOTATED_CDS"/>
    <property type="molecule type" value="Genomic_DNA"/>
</dbReference>
<sequence>MRCTFLLPLEWNRRWGAPSTTKELPEGYVERVKHVHDSRGYEYDWRKEEANKNRLRNHKTAVSARIFYELAKKPFTPKRYYSIDCVFRNEVVDRTHLGEFHQMEGSDKQANM</sequence>
<evidence type="ECO:0000256" key="2">
    <source>
        <dbReference type="ARBA" id="ARBA00022741"/>
    </source>
</evidence>
<keyword evidence="3" id="KW-0067">ATP-binding</keyword>